<keyword evidence="4" id="KW-1185">Reference proteome</keyword>
<reference evidence="4" key="1">
    <citation type="submission" date="2016-10" db="EMBL/GenBank/DDBJ databases">
        <authorList>
            <person name="Varghese N."/>
            <person name="Submissions S."/>
        </authorList>
    </citation>
    <scope>NUCLEOTIDE SEQUENCE [LARGE SCALE GENOMIC DNA]</scope>
    <source>
        <strain evidence="4">CGMCC 1.9127</strain>
    </source>
</reference>
<comment type="similarity">
    <text evidence="1">Belongs to the UPF0065 (bug) family.</text>
</comment>
<feature type="chain" id="PRO_5011645628" evidence="2">
    <location>
        <begin position="28"/>
        <end position="364"/>
    </location>
</feature>
<dbReference type="AlphaFoldDB" id="A0A1H7N7P2"/>
<evidence type="ECO:0000313" key="3">
    <source>
        <dbReference type="EMBL" id="SEL19626.1"/>
    </source>
</evidence>
<sequence length="364" mass="40427">MLNLFRIMAFYSLYLSIFVAANANANASDSVDFSGKTIEWIVPFKRGGGADQWAQFNAPYLSKYLPGNPEVVIKYIPGSGSIKAANAFEKNAASDGLSLLGTSSSTKLPYLLGDKRVTYDFSKWQVLLMYPTGGVVYVSPNLGISSYLEIAKLRGKKLIYGSQGATSLDMIQQLGFEFLNLQVSTFFGIRGRAAGRYAFEKGIANLDTQTSSSYLKHVQPMVEQGRAIPLYSMGALDEHGALIRDPQFPGLPTLAEVYELLEGHKPSGEKWDNWFSLLTVGFGAQKSLVLPKSTPQNIIDTYHQAFEKILIDPEYMAKKNAVLGSYKQLTGDAAVRLYQQSIKPMSNQYWIRQMLLEKFNLKIK</sequence>
<dbReference type="Pfam" id="PF03401">
    <property type="entry name" value="TctC"/>
    <property type="match status" value="1"/>
</dbReference>
<accession>A0A1H7N7P2</accession>
<evidence type="ECO:0000313" key="4">
    <source>
        <dbReference type="Proteomes" id="UP000199297"/>
    </source>
</evidence>
<evidence type="ECO:0000256" key="2">
    <source>
        <dbReference type="SAM" id="SignalP"/>
    </source>
</evidence>
<keyword evidence="2" id="KW-0732">Signal</keyword>
<dbReference type="OrthoDB" id="9780943at2"/>
<keyword evidence="3" id="KW-0675">Receptor</keyword>
<dbReference type="PANTHER" id="PTHR42928:SF5">
    <property type="entry name" value="BLR1237 PROTEIN"/>
    <property type="match status" value="1"/>
</dbReference>
<dbReference type="PANTHER" id="PTHR42928">
    <property type="entry name" value="TRICARBOXYLATE-BINDING PROTEIN"/>
    <property type="match status" value="1"/>
</dbReference>
<dbReference type="InterPro" id="IPR042100">
    <property type="entry name" value="Bug_dom1"/>
</dbReference>
<feature type="signal peptide" evidence="2">
    <location>
        <begin position="1"/>
        <end position="27"/>
    </location>
</feature>
<dbReference type="Gene3D" id="3.40.190.150">
    <property type="entry name" value="Bordetella uptake gene, domain 1"/>
    <property type="match status" value="1"/>
</dbReference>
<dbReference type="RefSeq" id="WP_139175539.1">
    <property type="nucleotide sequence ID" value="NZ_FOBI01000007.1"/>
</dbReference>
<gene>
    <name evidence="3" type="ORF">SAMN05216262_10756</name>
</gene>
<organism evidence="3 4">
    <name type="scientific">Colwellia chukchiensis</name>
    <dbReference type="NCBI Taxonomy" id="641665"/>
    <lineage>
        <taxon>Bacteria</taxon>
        <taxon>Pseudomonadati</taxon>
        <taxon>Pseudomonadota</taxon>
        <taxon>Gammaproteobacteria</taxon>
        <taxon>Alteromonadales</taxon>
        <taxon>Colwelliaceae</taxon>
        <taxon>Colwellia</taxon>
    </lineage>
</organism>
<dbReference type="EMBL" id="FOBI01000007">
    <property type="protein sequence ID" value="SEL19626.1"/>
    <property type="molecule type" value="Genomic_DNA"/>
</dbReference>
<dbReference type="STRING" id="641665.GCA_002104455_03406"/>
<proteinExistence type="inferred from homology"/>
<dbReference type="InterPro" id="IPR005064">
    <property type="entry name" value="BUG"/>
</dbReference>
<dbReference type="Proteomes" id="UP000199297">
    <property type="component" value="Unassembled WGS sequence"/>
</dbReference>
<name>A0A1H7N7P2_9GAMM</name>
<protein>
    <submittedName>
        <fullName evidence="3">Tripartite-type tricarboxylate transporter, receptor component TctC</fullName>
    </submittedName>
</protein>
<evidence type="ECO:0000256" key="1">
    <source>
        <dbReference type="ARBA" id="ARBA00006987"/>
    </source>
</evidence>
<dbReference type="Gene3D" id="3.40.190.10">
    <property type="entry name" value="Periplasmic binding protein-like II"/>
    <property type="match status" value="1"/>
</dbReference>